<dbReference type="PROSITE" id="PS51819">
    <property type="entry name" value="VOC"/>
    <property type="match status" value="2"/>
</dbReference>
<dbReference type="PANTHER" id="PTHR46036">
    <property type="entry name" value="LACTOYLGLUTATHIONE LYASE"/>
    <property type="match status" value="1"/>
</dbReference>
<dbReference type="Pfam" id="PF00903">
    <property type="entry name" value="Glyoxalase"/>
    <property type="match status" value="2"/>
</dbReference>
<dbReference type="PROSITE" id="PS00934">
    <property type="entry name" value="GLYOXALASE_I_1"/>
    <property type="match status" value="1"/>
</dbReference>
<dbReference type="Gene3D" id="3.10.180.10">
    <property type="entry name" value="2,3-Dihydroxybiphenyl 1,2-Dioxygenase, domain 1"/>
    <property type="match status" value="2"/>
</dbReference>
<protein>
    <recommendedName>
        <fullName evidence="2">VOC domain-containing protein</fullName>
    </recommendedName>
</protein>
<dbReference type="Proteomes" id="UP001642487">
    <property type="component" value="Chromosome 5"/>
</dbReference>
<dbReference type="InterPro" id="IPR029068">
    <property type="entry name" value="Glyas_Bleomycin-R_OHBP_Dase"/>
</dbReference>
<name>A0ABP0YMT1_9ROSI</name>
<evidence type="ECO:0000313" key="4">
    <source>
        <dbReference type="Proteomes" id="UP001642487"/>
    </source>
</evidence>
<accession>A0ABP0YMT1</accession>
<dbReference type="InterPro" id="IPR004360">
    <property type="entry name" value="Glyas_Fos-R_dOase_dom"/>
</dbReference>
<dbReference type="EMBL" id="OZ021739">
    <property type="protein sequence ID" value="CAK9321825.1"/>
    <property type="molecule type" value="Genomic_DNA"/>
</dbReference>
<dbReference type="InterPro" id="IPR018146">
    <property type="entry name" value="Glyoxalase_1_CS"/>
</dbReference>
<feature type="domain" description="VOC" evidence="2">
    <location>
        <begin position="156"/>
        <end position="285"/>
    </location>
</feature>
<gene>
    <name evidence="3" type="ORF">CITCOLO1_LOCUS13918</name>
</gene>
<proteinExistence type="predicted"/>
<evidence type="ECO:0000256" key="1">
    <source>
        <dbReference type="ARBA" id="ARBA00022723"/>
    </source>
</evidence>
<keyword evidence="4" id="KW-1185">Reference proteome</keyword>
<feature type="domain" description="VOC" evidence="2">
    <location>
        <begin position="27"/>
        <end position="149"/>
    </location>
</feature>
<keyword evidence="1" id="KW-0479">Metal-binding</keyword>
<reference evidence="3 4" key="1">
    <citation type="submission" date="2024-03" db="EMBL/GenBank/DDBJ databases">
        <authorList>
            <person name="Gkanogiannis A."/>
            <person name="Becerra Lopez-Lavalle L."/>
        </authorList>
    </citation>
    <scope>NUCLEOTIDE SEQUENCE [LARGE SCALE GENOMIC DNA]</scope>
</reference>
<organism evidence="3 4">
    <name type="scientific">Citrullus colocynthis</name>
    <name type="common">colocynth</name>
    <dbReference type="NCBI Taxonomy" id="252529"/>
    <lineage>
        <taxon>Eukaryota</taxon>
        <taxon>Viridiplantae</taxon>
        <taxon>Streptophyta</taxon>
        <taxon>Embryophyta</taxon>
        <taxon>Tracheophyta</taxon>
        <taxon>Spermatophyta</taxon>
        <taxon>Magnoliopsida</taxon>
        <taxon>eudicotyledons</taxon>
        <taxon>Gunneridae</taxon>
        <taxon>Pentapetalae</taxon>
        <taxon>rosids</taxon>
        <taxon>fabids</taxon>
        <taxon>Cucurbitales</taxon>
        <taxon>Cucurbitaceae</taxon>
        <taxon>Benincaseae</taxon>
        <taxon>Citrullus</taxon>
    </lineage>
</organism>
<dbReference type="PANTHER" id="PTHR46036:SF12">
    <property type="entry name" value="VOC DOMAIN-CONTAINING PROTEIN"/>
    <property type="match status" value="1"/>
</dbReference>
<evidence type="ECO:0000313" key="3">
    <source>
        <dbReference type="EMBL" id="CAK9321825.1"/>
    </source>
</evidence>
<dbReference type="InterPro" id="IPR037523">
    <property type="entry name" value="VOC_core"/>
</dbReference>
<evidence type="ECO:0000259" key="2">
    <source>
        <dbReference type="PROSITE" id="PS51819"/>
    </source>
</evidence>
<dbReference type="SUPFAM" id="SSF54593">
    <property type="entry name" value="Glyoxalase/Bleomycin resistance protein/Dihydroxybiphenyl dioxygenase"/>
    <property type="match status" value="2"/>
</dbReference>
<sequence>MNVMETSFAARNLNENVLEWVRKDHRRFLRAVIHVSDLNNSIKTYTQGFGMKLLKRRKFIDRGYEDALVGFGPENTHFLLELRERDESNNVFIGTEFGYFGISTQDAYKSVEQARSNGALVIQEPQKVNETIIAMVQDHDGYQFKFIQCLSAAIDPISQIMLRVQDLNISVNFYSKALGMKLFKRQNNSQGQLISGTMGYGTNESETTVLKLETRNNISRDDGRDGYSMLYISTDNVNKSAEAAKLVIKELGGNIILDPILEPTTNVKMTGFSDPDGWRMILVDNKDYQRGTL</sequence>